<dbReference type="AlphaFoldDB" id="A0A3A9AKM3"/>
<accession>A0A3A9AKM3</accession>
<reference evidence="3 5" key="1">
    <citation type="submission" date="2018-09" db="EMBL/GenBank/DDBJ databases">
        <title>Murine metabolic-syndrome-specific gut microbial biobank.</title>
        <authorList>
            <person name="Liu C."/>
        </authorList>
    </citation>
    <scope>NUCLEOTIDE SEQUENCE [LARGE SCALE GENOMIC DNA]</scope>
    <source>
        <strain evidence="3 5">WYJ21-P61</strain>
    </source>
</reference>
<evidence type="ECO:0000256" key="1">
    <source>
        <dbReference type="SAM" id="MobiDB-lite"/>
    </source>
</evidence>
<sequence>MGLSHHQWKRLIAGTLFFTTANALWTWFVFGKAELLSWRGLLGVVVTSALFFLMTLWATPSMKSSEDEDEKYSTPVERPHGE</sequence>
<feature type="transmembrane region" description="Helical" evidence="2">
    <location>
        <begin position="12"/>
        <end position="30"/>
    </location>
</feature>
<evidence type="ECO:0000256" key="2">
    <source>
        <dbReference type="SAM" id="Phobius"/>
    </source>
</evidence>
<feature type="region of interest" description="Disordered" evidence="1">
    <location>
        <begin position="62"/>
        <end position="82"/>
    </location>
</feature>
<dbReference type="Proteomes" id="UP000306798">
    <property type="component" value="Unassembled WGS sequence"/>
</dbReference>
<feature type="transmembrane region" description="Helical" evidence="2">
    <location>
        <begin position="36"/>
        <end position="58"/>
    </location>
</feature>
<dbReference type="EMBL" id="SSTF01000034">
    <property type="protein sequence ID" value="THG24178.1"/>
    <property type="molecule type" value="Genomic_DNA"/>
</dbReference>
<evidence type="ECO:0000313" key="6">
    <source>
        <dbReference type="Proteomes" id="UP000306798"/>
    </source>
</evidence>
<dbReference type="EMBL" id="RAYV01000005">
    <property type="protein sequence ID" value="RKI87951.1"/>
    <property type="molecule type" value="Genomic_DNA"/>
</dbReference>
<proteinExistence type="predicted"/>
<dbReference type="RefSeq" id="WP_120359473.1">
    <property type="nucleotide sequence ID" value="NZ_CP071805.1"/>
</dbReference>
<organism evidence="4 6">
    <name type="scientific">Bifidobacterium pseudolongum</name>
    <dbReference type="NCBI Taxonomy" id="1694"/>
    <lineage>
        <taxon>Bacteria</taxon>
        <taxon>Bacillati</taxon>
        <taxon>Actinomycetota</taxon>
        <taxon>Actinomycetes</taxon>
        <taxon>Bifidobacteriales</taxon>
        <taxon>Bifidobacteriaceae</taxon>
        <taxon>Bifidobacterium</taxon>
    </lineage>
</organism>
<keyword evidence="2" id="KW-0812">Transmembrane</keyword>
<name>A0A3A9AKM3_9BIFI</name>
<gene>
    <name evidence="3" type="ORF">D7V89_05385</name>
    <name evidence="4" type="ORF">E5991_08950</name>
</gene>
<dbReference type="Proteomes" id="UP000273889">
    <property type="component" value="Unassembled WGS sequence"/>
</dbReference>
<evidence type="ECO:0000313" key="5">
    <source>
        <dbReference type="Proteomes" id="UP000273889"/>
    </source>
</evidence>
<reference evidence="4 6" key="2">
    <citation type="submission" date="2019-04" db="EMBL/GenBank/DDBJ databases">
        <title>Microbes associate with the intestines of laboratory mice.</title>
        <authorList>
            <person name="Navarre W."/>
            <person name="Wong E."/>
            <person name="Huang K.C."/>
            <person name="Tropini C."/>
            <person name="Ng K."/>
            <person name="Yu B."/>
        </authorList>
    </citation>
    <scope>NUCLEOTIDE SEQUENCE [LARGE SCALE GENOMIC DNA]</scope>
    <source>
        <strain evidence="4 6">NM87_A27A</strain>
    </source>
</reference>
<keyword evidence="2" id="KW-0472">Membrane</keyword>
<keyword evidence="2" id="KW-1133">Transmembrane helix</keyword>
<comment type="caution">
    <text evidence="4">The sequence shown here is derived from an EMBL/GenBank/DDBJ whole genome shotgun (WGS) entry which is preliminary data.</text>
</comment>
<protein>
    <submittedName>
        <fullName evidence="4">Uncharacterized protein</fullName>
    </submittedName>
</protein>
<evidence type="ECO:0000313" key="4">
    <source>
        <dbReference type="EMBL" id="THG24178.1"/>
    </source>
</evidence>
<evidence type="ECO:0000313" key="3">
    <source>
        <dbReference type="EMBL" id="RKI87951.1"/>
    </source>
</evidence>